<dbReference type="PROSITE" id="PS51372">
    <property type="entry name" value="PRD_2"/>
    <property type="match status" value="1"/>
</dbReference>
<dbReference type="Proteomes" id="UP000298173">
    <property type="component" value="Unassembled WGS sequence"/>
</dbReference>
<dbReference type="InterPro" id="IPR011608">
    <property type="entry name" value="PRD"/>
</dbReference>
<reference evidence="4 5" key="1">
    <citation type="submission" date="2019-03" db="EMBL/GenBank/DDBJ databases">
        <title>Genomics of glacier-inhabiting Cryobacterium strains.</title>
        <authorList>
            <person name="Liu Q."/>
            <person name="Xin Y.-H."/>
        </authorList>
    </citation>
    <scope>NUCLEOTIDE SEQUENCE [LARGE SCALE GENOMIC DNA]</scope>
    <source>
        <strain evidence="4 5">HLT2-23</strain>
    </source>
</reference>
<dbReference type="InterPro" id="IPR002178">
    <property type="entry name" value="PTS_EIIA_type-2_dom"/>
</dbReference>
<feature type="domain" description="PTS EIIA type-2" evidence="2">
    <location>
        <begin position="498"/>
        <end position="641"/>
    </location>
</feature>
<dbReference type="Gene3D" id="1.10.10.10">
    <property type="entry name" value="Winged helix-like DNA-binding domain superfamily/Winged helix DNA-binding domain"/>
    <property type="match status" value="1"/>
</dbReference>
<dbReference type="InterPro" id="IPR036634">
    <property type="entry name" value="PRD_sf"/>
</dbReference>
<dbReference type="Gene3D" id="1.10.1790.10">
    <property type="entry name" value="PRD domain"/>
    <property type="match status" value="1"/>
</dbReference>
<evidence type="ECO:0000256" key="1">
    <source>
        <dbReference type="ARBA" id="ARBA00022737"/>
    </source>
</evidence>
<dbReference type="Pfam" id="PF00359">
    <property type="entry name" value="PTS_EIIA_2"/>
    <property type="match status" value="1"/>
</dbReference>
<dbReference type="AlphaFoldDB" id="A0A4R8UZJ5"/>
<dbReference type="SUPFAM" id="SSF63520">
    <property type="entry name" value="PTS-regulatory domain, PRD"/>
    <property type="match status" value="1"/>
</dbReference>
<dbReference type="PANTHER" id="PTHR30185">
    <property type="entry name" value="CRYPTIC BETA-GLUCOSIDE BGL OPERON ANTITERMINATOR"/>
    <property type="match status" value="1"/>
</dbReference>
<feature type="domain" description="PRD" evidence="3">
    <location>
        <begin position="289"/>
        <end position="395"/>
    </location>
</feature>
<dbReference type="SUPFAM" id="SSF55804">
    <property type="entry name" value="Phoshotransferase/anion transport protein"/>
    <property type="match status" value="1"/>
</dbReference>
<dbReference type="RefSeq" id="WP_134502433.1">
    <property type="nucleotide sequence ID" value="NZ_SOEY01000016.1"/>
</dbReference>
<dbReference type="InterPro" id="IPR050661">
    <property type="entry name" value="BglG_antiterminators"/>
</dbReference>
<gene>
    <name evidence="4" type="ORF">E3O06_07685</name>
</gene>
<evidence type="ECO:0000313" key="4">
    <source>
        <dbReference type="EMBL" id="TFB73702.1"/>
    </source>
</evidence>
<proteinExistence type="predicted"/>
<accession>A0A4R8UZJ5</accession>
<dbReference type="GO" id="GO:0006355">
    <property type="term" value="P:regulation of DNA-templated transcription"/>
    <property type="evidence" value="ECO:0007669"/>
    <property type="project" value="InterPro"/>
</dbReference>
<dbReference type="Pfam" id="PF00874">
    <property type="entry name" value="PRD"/>
    <property type="match status" value="1"/>
</dbReference>
<keyword evidence="1" id="KW-0677">Repeat</keyword>
<dbReference type="Gene3D" id="3.40.930.10">
    <property type="entry name" value="Mannitol-specific EII, Chain A"/>
    <property type="match status" value="1"/>
</dbReference>
<sequence length="641" mass="71164">MADKQARMLDYLVRTPAWVTAGELANALGVTPRSVRSYVTSVKAAAHPLAVIESGPFGYRLNRTAYATFVQTPPPEAADSPQNRVYQLVRRLTDSMGFEGTGGLDLYALAEDLFVSDSTIEADLVRLRALLPGSGLEVTRHGSVVGLAGSEADRRRLLGRMFREESKRGFLELEAISREFDSHQLGAFKTDLLAALDASGYFVNEFGTDGVLLHLAIAVDRARKRAPASTPPPAIGPPLQLASTLAGLIRTHFDLVLEPAELDYLAVLLRTRVLAPGQDLPARAAASAFARPEDLAVVRRIVGQASAEYLVDLTDEDFIARLTLHVRNLIDRAGRSSFSRNPLARSMKTSYPMTYELAVYIASELQRQEQILINDDEIAYIAMHVGAHLEQQQRQEQRVRTVLVCPNYYDLQAVLRGRIEGALGADLDVVGVITRADVDWARLDAELVLTTIEPPRPVDGALVIHPFLTEVDVSNIRQFVSRVRRAGRRALIKDELLRFFDEDLFWRNFYPGDAAAMIRALGERMRERGIITQAYVDGALDRERMSSTAFTDTLAVPHAMEMTARRTSIAIVLNDVPMDWAESRVTVVAMIAFSAAGRSSFQTVFDQFVEVFADRTDVHRLVRRSPDFASFIDELVHLMDQ</sequence>
<dbReference type="OrthoDB" id="3710983at2"/>
<evidence type="ECO:0000259" key="3">
    <source>
        <dbReference type="PROSITE" id="PS51372"/>
    </source>
</evidence>
<dbReference type="PROSITE" id="PS51094">
    <property type="entry name" value="PTS_EIIA_TYPE_2"/>
    <property type="match status" value="1"/>
</dbReference>
<comment type="caution">
    <text evidence="4">The sequence shown here is derived from an EMBL/GenBank/DDBJ whole genome shotgun (WGS) entry which is preliminary data.</text>
</comment>
<dbReference type="InterPro" id="IPR036388">
    <property type="entry name" value="WH-like_DNA-bd_sf"/>
</dbReference>
<dbReference type="InterPro" id="IPR016152">
    <property type="entry name" value="PTrfase/Anion_transptr"/>
</dbReference>
<evidence type="ECO:0000313" key="5">
    <source>
        <dbReference type="Proteomes" id="UP000298173"/>
    </source>
</evidence>
<dbReference type="EMBL" id="SOEY01000016">
    <property type="protein sequence ID" value="TFB73702.1"/>
    <property type="molecule type" value="Genomic_DNA"/>
</dbReference>
<evidence type="ECO:0000259" key="2">
    <source>
        <dbReference type="PROSITE" id="PS51094"/>
    </source>
</evidence>
<keyword evidence="5" id="KW-1185">Reference proteome</keyword>
<dbReference type="PANTHER" id="PTHR30185:SF12">
    <property type="entry name" value="TRANSCRIPTIONAL REGULATOR MANR"/>
    <property type="match status" value="1"/>
</dbReference>
<name>A0A4R8UZJ5_9MICO</name>
<protein>
    <submittedName>
        <fullName evidence="4">PRD domain-containing protein</fullName>
    </submittedName>
</protein>
<organism evidence="4 5">
    <name type="scientific">Cryobacterium glaciale</name>
    <dbReference type="NCBI Taxonomy" id="1259145"/>
    <lineage>
        <taxon>Bacteria</taxon>
        <taxon>Bacillati</taxon>
        <taxon>Actinomycetota</taxon>
        <taxon>Actinomycetes</taxon>
        <taxon>Micrococcales</taxon>
        <taxon>Microbacteriaceae</taxon>
        <taxon>Cryobacterium</taxon>
    </lineage>
</organism>